<reference evidence="4 5" key="1">
    <citation type="journal article" date="2017" name="Int. J. Syst. Evol. Microbiol.">
        <title>Photobacterium alginatilyticum sp. nov., a marine bacterium isolated from bottom seawater.</title>
        <authorList>
            <person name="Wang X."/>
            <person name="Wang Y."/>
            <person name="Yang X."/>
            <person name="Sun H."/>
            <person name="Li B."/>
            <person name="Zhang X.H."/>
        </authorList>
    </citation>
    <scope>NUCLEOTIDE SEQUENCE [LARGE SCALE GENOMIC DNA]</scope>
    <source>
        <strain evidence="4 5">P03D4</strain>
    </source>
</reference>
<feature type="domain" description="ASCH" evidence="3">
    <location>
        <begin position="5"/>
        <end position="104"/>
    </location>
</feature>
<dbReference type="CDD" id="cd06552">
    <property type="entry name" value="ASCH_yqfb_like"/>
    <property type="match status" value="1"/>
</dbReference>
<comment type="function">
    <text evidence="2">Catalyzes the hydrolysis of N(4)-acetylcytidine (ac4C).</text>
</comment>
<name>A0ABW9YU67_9GAMM</name>
<accession>A0ABW9YU67</accession>
<evidence type="ECO:0000259" key="3">
    <source>
        <dbReference type="SMART" id="SM01022"/>
    </source>
</evidence>
<dbReference type="InterPro" id="IPR008314">
    <property type="entry name" value="AC4CH"/>
</dbReference>
<keyword evidence="1 2" id="KW-0378">Hydrolase</keyword>
<dbReference type="HAMAP" id="MF_00684">
    <property type="entry name" value="ac4C_amidohydr"/>
    <property type="match status" value="1"/>
</dbReference>
<protein>
    <recommendedName>
        <fullName evidence="2">N(4)-acetylcytidine amidohydrolase</fullName>
        <shortName evidence="2">ac4C amidohydrolase</shortName>
        <ecNumber evidence="2">3.5.1.135</ecNumber>
    </recommendedName>
</protein>
<feature type="active site" description="Proton donor" evidence="2">
    <location>
        <position position="73"/>
    </location>
</feature>
<dbReference type="Gene3D" id="2.30.130.30">
    <property type="entry name" value="Hypothetical protein"/>
    <property type="match status" value="1"/>
</dbReference>
<gene>
    <name evidence="4" type="ORF">EIZ48_27780</name>
</gene>
<dbReference type="InterPro" id="IPR007374">
    <property type="entry name" value="ASCH_domain"/>
</dbReference>
<feature type="active site" description="Proton acceptor" evidence="2">
    <location>
        <position position="20"/>
    </location>
</feature>
<comment type="catalytic activity">
    <reaction evidence="2">
        <text>N(4)-acetylcytidine + H2O = cytidine + acetate + H(+)</text>
        <dbReference type="Rhea" id="RHEA:62932"/>
        <dbReference type="ChEBI" id="CHEBI:15377"/>
        <dbReference type="ChEBI" id="CHEBI:15378"/>
        <dbReference type="ChEBI" id="CHEBI:17562"/>
        <dbReference type="ChEBI" id="CHEBI:30089"/>
        <dbReference type="ChEBI" id="CHEBI:70989"/>
        <dbReference type="EC" id="3.5.1.135"/>
    </reaction>
</comment>
<comment type="similarity">
    <text evidence="2">Belongs to the N(4)-acetylcytidine amidohydrolase family.</text>
</comment>
<dbReference type="Pfam" id="PF04266">
    <property type="entry name" value="ASCH"/>
    <property type="match status" value="1"/>
</dbReference>
<evidence type="ECO:0000313" key="5">
    <source>
        <dbReference type="Proteomes" id="UP000738517"/>
    </source>
</evidence>
<comment type="caution">
    <text evidence="4">The sequence shown here is derived from an EMBL/GenBank/DDBJ whole genome shotgun (WGS) entry which is preliminary data.</text>
</comment>
<sequence length="106" mass="12277">MSSCMTFFQRLECQILTGKKTATIRDKSDSHYSVGQILDACTHEDGRKMCQIEILSIESLKLSELNRTHAKAENLPFVFVLKWIIRKIYPTEQDLFFIQFRVVSGC</sequence>
<evidence type="ECO:0000256" key="1">
    <source>
        <dbReference type="ARBA" id="ARBA00022801"/>
    </source>
</evidence>
<comment type="catalytic activity">
    <reaction evidence="2">
        <text>N(4)-acetylcytosine + H2O = cytosine + acetate + H(+)</text>
        <dbReference type="Rhea" id="RHEA:62940"/>
        <dbReference type="ChEBI" id="CHEBI:15377"/>
        <dbReference type="ChEBI" id="CHEBI:15378"/>
        <dbReference type="ChEBI" id="CHEBI:16040"/>
        <dbReference type="ChEBI" id="CHEBI:30089"/>
        <dbReference type="ChEBI" id="CHEBI:146134"/>
        <dbReference type="EC" id="3.5.1.135"/>
    </reaction>
</comment>
<dbReference type="PANTHER" id="PTHR38088:SF2">
    <property type="entry name" value="UCP029143 FAMILY PROTEIN"/>
    <property type="match status" value="1"/>
</dbReference>
<proteinExistence type="inferred from homology"/>
<dbReference type="NCBIfam" id="NF003443">
    <property type="entry name" value="PRK04980.1"/>
    <property type="match status" value="1"/>
</dbReference>
<dbReference type="Proteomes" id="UP000738517">
    <property type="component" value="Unassembled WGS sequence"/>
</dbReference>
<dbReference type="SMART" id="SM01022">
    <property type="entry name" value="ASCH"/>
    <property type="match status" value="1"/>
</dbReference>
<dbReference type="InterPro" id="IPR015947">
    <property type="entry name" value="PUA-like_sf"/>
</dbReference>
<comment type="catalytic activity">
    <reaction evidence="2">
        <text>N(4)-acetyl-2'-deoxycytidine + H2O = 2'-deoxycytidine + acetate + H(+)</text>
        <dbReference type="Rhea" id="RHEA:62936"/>
        <dbReference type="ChEBI" id="CHEBI:15377"/>
        <dbReference type="ChEBI" id="CHEBI:15378"/>
        <dbReference type="ChEBI" id="CHEBI:15698"/>
        <dbReference type="ChEBI" id="CHEBI:30089"/>
        <dbReference type="ChEBI" id="CHEBI:146133"/>
        <dbReference type="EC" id="3.5.1.135"/>
    </reaction>
</comment>
<evidence type="ECO:0000313" key="4">
    <source>
        <dbReference type="EMBL" id="NBI56286.1"/>
    </source>
</evidence>
<dbReference type="PIRSF" id="PIRSF029143">
    <property type="entry name" value="UCP029143"/>
    <property type="match status" value="1"/>
</dbReference>
<dbReference type="EC" id="3.5.1.135" evidence="2"/>
<keyword evidence="5" id="KW-1185">Reference proteome</keyword>
<evidence type="ECO:0000256" key="2">
    <source>
        <dbReference type="HAMAP-Rule" id="MF_00684"/>
    </source>
</evidence>
<dbReference type="SUPFAM" id="SSF88697">
    <property type="entry name" value="PUA domain-like"/>
    <property type="match status" value="1"/>
</dbReference>
<dbReference type="EMBL" id="RSEJ01000069">
    <property type="protein sequence ID" value="NBI56286.1"/>
    <property type="molecule type" value="Genomic_DNA"/>
</dbReference>
<dbReference type="PANTHER" id="PTHR38088">
    <property type="entry name" value="UCP029143 FAMILY PROTEIN"/>
    <property type="match status" value="1"/>
</dbReference>
<organism evidence="4 5">
    <name type="scientific">Photobacterium alginatilyticum</name>
    <dbReference type="NCBI Taxonomy" id="1775171"/>
    <lineage>
        <taxon>Bacteria</taxon>
        <taxon>Pseudomonadati</taxon>
        <taxon>Pseudomonadota</taxon>
        <taxon>Gammaproteobacteria</taxon>
        <taxon>Vibrionales</taxon>
        <taxon>Vibrionaceae</taxon>
        <taxon>Photobacterium</taxon>
    </lineage>
</organism>
<feature type="active site" description="Nucleophile" evidence="2">
    <location>
        <position position="23"/>
    </location>
</feature>
<dbReference type="RefSeq" id="WP_160658577.1">
    <property type="nucleotide sequence ID" value="NZ_RSEJ01000069.1"/>
</dbReference>